<dbReference type="GO" id="GO:1904680">
    <property type="term" value="F:peptide transmembrane transporter activity"/>
    <property type="evidence" value="ECO:0007669"/>
    <property type="project" value="TreeGrafter"/>
</dbReference>
<dbReference type="PANTHER" id="PTHR30290">
    <property type="entry name" value="PERIPLASMIC BINDING COMPONENT OF ABC TRANSPORTER"/>
    <property type="match status" value="1"/>
</dbReference>
<accession>A0A6J4UVS2</accession>
<keyword evidence="3" id="KW-0732">Signal</keyword>
<protein>
    <submittedName>
        <fullName evidence="5">Dipeptide-binding ABC transporter, periplasmic substrate-binding component</fullName>
    </submittedName>
</protein>
<evidence type="ECO:0000256" key="1">
    <source>
        <dbReference type="ARBA" id="ARBA00005695"/>
    </source>
</evidence>
<name>A0A6J4UVS2_9BACT</name>
<dbReference type="InterPro" id="IPR030678">
    <property type="entry name" value="Peptide/Ni-bd"/>
</dbReference>
<evidence type="ECO:0000259" key="4">
    <source>
        <dbReference type="Pfam" id="PF00496"/>
    </source>
</evidence>
<evidence type="ECO:0000313" key="5">
    <source>
        <dbReference type="EMBL" id="CAA9561367.1"/>
    </source>
</evidence>
<dbReference type="SUPFAM" id="SSF53850">
    <property type="entry name" value="Periplasmic binding protein-like II"/>
    <property type="match status" value="1"/>
</dbReference>
<proteinExistence type="inferred from homology"/>
<dbReference type="Gene3D" id="3.40.190.10">
    <property type="entry name" value="Periplasmic binding protein-like II"/>
    <property type="match status" value="1"/>
</dbReference>
<dbReference type="InterPro" id="IPR000914">
    <property type="entry name" value="SBP_5_dom"/>
</dbReference>
<organism evidence="5">
    <name type="scientific">uncultured Thermomicrobiales bacterium</name>
    <dbReference type="NCBI Taxonomy" id="1645740"/>
    <lineage>
        <taxon>Bacteria</taxon>
        <taxon>Pseudomonadati</taxon>
        <taxon>Thermomicrobiota</taxon>
        <taxon>Thermomicrobia</taxon>
        <taxon>Thermomicrobiales</taxon>
        <taxon>environmental samples</taxon>
    </lineage>
</organism>
<dbReference type="EMBL" id="CADCWN010000082">
    <property type="protein sequence ID" value="CAA9561367.1"/>
    <property type="molecule type" value="Genomic_DNA"/>
</dbReference>
<dbReference type="PANTHER" id="PTHR30290:SF9">
    <property type="entry name" value="OLIGOPEPTIDE-BINDING PROTEIN APPA"/>
    <property type="match status" value="1"/>
</dbReference>
<dbReference type="AlphaFoldDB" id="A0A6J4UVS2"/>
<feature type="domain" description="Solute-binding protein family 5" evidence="4">
    <location>
        <begin position="49"/>
        <end position="362"/>
    </location>
</feature>
<sequence>MNRPDGVTILQSSVALPDPHILSDAREGLNILAAVYDPLVRSTGPERFGPALAESWTLAPDARTWTFRLRAGVRFHDGAQLAAADVVATIERARSPELGGSYGTDGVFRSYVAGATVEAVDDQTMRIVTGEPSADLLDLLVALPIAPRGALDGLPDRAIGSGPFRVVEANGHEITMEAFAGGWHGEAGVRRLRWLAEPDHERRVDRLLAGEGDIATKVTPQGVRRLRDAPTARAVTASSTTCIIFLCNLHSGVCTDRRVRQALNHALDTPRLIDGLFDGAAERLHGPFTALHRAYDPASQPYTYDPALARKLLADAGYPDGIALTVDIPTTMPDEARDLARALTEQYPLAGIRVTIREHEDRIAYAYMVRDKRIGDLCLFDSSPPSTYRVLREKFHSGVRGPWWQGYANAEVDRLTDEARGIVDPEARARLFQRACTIARDDAPWVFLYAPHAAWGVSSRLDPWGPDPDGIIRFG</sequence>
<dbReference type="InterPro" id="IPR039424">
    <property type="entry name" value="SBP_5"/>
</dbReference>
<dbReference type="Gene3D" id="3.10.105.10">
    <property type="entry name" value="Dipeptide-binding Protein, Domain 3"/>
    <property type="match status" value="1"/>
</dbReference>
<dbReference type="GO" id="GO:0043190">
    <property type="term" value="C:ATP-binding cassette (ABC) transporter complex"/>
    <property type="evidence" value="ECO:0007669"/>
    <property type="project" value="InterPro"/>
</dbReference>
<dbReference type="Pfam" id="PF00496">
    <property type="entry name" value="SBP_bac_5"/>
    <property type="match status" value="1"/>
</dbReference>
<dbReference type="GO" id="GO:0030288">
    <property type="term" value="C:outer membrane-bounded periplasmic space"/>
    <property type="evidence" value="ECO:0007669"/>
    <property type="project" value="UniProtKB-ARBA"/>
</dbReference>
<evidence type="ECO:0000256" key="3">
    <source>
        <dbReference type="ARBA" id="ARBA00022729"/>
    </source>
</evidence>
<dbReference type="PIRSF" id="PIRSF002741">
    <property type="entry name" value="MppA"/>
    <property type="match status" value="1"/>
</dbReference>
<dbReference type="GO" id="GO:0015833">
    <property type="term" value="P:peptide transport"/>
    <property type="evidence" value="ECO:0007669"/>
    <property type="project" value="TreeGrafter"/>
</dbReference>
<comment type="similarity">
    <text evidence="1">Belongs to the bacterial solute-binding protein 5 family.</text>
</comment>
<keyword evidence="2" id="KW-0813">Transport</keyword>
<reference evidence="5" key="1">
    <citation type="submission" date="2020-02" db="EMBL/GenBank/DDBJ databases">
        <authorList>
            <person name="Meier V. D."/>
        </authorList>
    </citation>
    <scope>NUCLEOTIDE SEQUENCE</scope>
    <source>
        <strain evidence="5">AVDCRST_MAG18</strain>
    </source>
</reference>
<dbReference type="Gene3D" id="3.90.76.10">
    <property type="entry name" value="Dipeptide-binding Protein, Domain 1"/>
    <property type="match status" value="1"/>
</dbReference>
<evidence type="ECO:0000256" key="2">
    <source>
        <dbReference type="ARBA" id="ARBA00022448"/>
    </source>
</evidence>
<gene>
    <name evidence="5" type="ORF">AVDCRST_MAG18-1106</name>
</gene>
<dbReference type="CDD" id="cd00995">
    <property type="entry name" value="PBP2_NikA_DppA_OppA_like"/>
    <property type="match status" value="1"/>
</dbReference>